<dbReference type="SUPFAM" id="SSF47741">
    <property type="entry name" value="CO dehydrogenase ISP C-domain like"/>
    <property type="match status" value="1"/>
</dbReference>
<dbReference type="InterPro" id="IPR001041">
    <property type="entry name" value="2Fe-2S_ferredoxin-type"/>
</dbReference>
<dbReference type="PROSITE" id="PS51085">
    <property type="entry name" value="2FE2S_FER_2"/>
    <property type="match status" value="1"/>
</dbReference>
<evidence type="ECO:0000256" key="4">
    <source>
        <dbReference type="ARBA" id="ARBA00023004"/>
    </source>
</evidence>
<protein>
    <submittedName>
        <fullName evidence="6">Dehydrogenase</fullName>
    </submittedName>
</protein>
<accession>A0A9W6MUB0</accession>
<dbReference type="InterPro" id="IPR012675">
    <property type="entry name" value="Beta-grasp_dom_sf"/>
</dbReference>
<sequence length="916" mass="96227">MTFHVNGEDFHETPRPGQCLRTFLRGLGWFGVKKGCDAGDCGACTVQVDGRPVHSCVYPAFRADDREVTTIEGFARGDALSPVQERFVAAQGFQCGFCTPGMIATVAALSPEQLDDLPRALKGNLCRCTGYRSIADAVRGVRNVAAPAAGRGAGADAPAPASRRIVTGAEPYTFDVDMPGLLHLKLLRSPHAHARIVSIDVAAAMAVPGVRLVLTHEDAPETLFSTGLHELDADDPPDTRVLDDVARFVGQRVAAVVAETEAAAELGCRLLRVDYDVLPAVFAPLEAMRPGAPLLHDDPAKTGAARPERNVCAEVHGAVGDPDAGFAAADVVHEGVYETHRVQHAHLETHGSIAWIDERGRLNLRTGSQTPFLTRRRLATVFGMDVADVRVMCARLGGGFGGKQEMLTEDVAALAALKLGRPVKLEFTREEQFTGATTRHPMRVGVKLGATLDGRLTAIAIDVVSNTGAYGNHGPGVLFHGCNESVALYRCANKRVDGVAVYTNTVPAGAFRGYGLSQTSFAIESAMDELARRLGIDPFEMRRINMIRSDDALVAFDDEPHDVEIGSYGLDQCLDLVEAALARRDGEPRLPPDWLIGEGVAIAMLDTVPPRGHFSHAEARLSADGGYELAVGTAEFGSGSTTVHGQFAASALGTTPDRIRIVQSDTDASGYDTGAFGSTGTMIAGKACFDAANALRERILIVAAALLNAPLASCALTAEGVVAGNASVSLAEIAGQSPLSAAGEANGSLRSVAFNVQAFRVAVHRVTGAIRILRSVHAADAGTVINPMQCRGQIEGGVAQAVGAALYEHVDVGPGGAVETKSLRAYHIPAFADAPRTEVMFAETCDAIGPMGAKSMSESPFNPVAAALANAVHDATGERFRTLPLAADRIFARVAARNGQGSRCSEKSPPSGTAPA</sequence>
<dbReference type="Proteomes" id="UP001143372">
    <property type="component" value="Unassembled WGS sequence"/>
</dbReference>
<name>A0A9W6MUB0_9HYPH</name>
<dbReference type="GO" id="GO:0005506">
    <property type="term" value="F:iron ion binding"/>
    <property type="evidence" value="ECO:0007669"/>
    <property type="project" value="InterPro"/>
</dbReference>
<dbReference type="GO" id="GO:0016491">
    <property type="term" value="F:oxidoreductase activity"/>
    <property type="evidence" value="ECO:0007669"/>
    <property type="project" value="UniProtKB-KW"/>
</dbReference>
<organism evidence="6 7">
    <name type="scientific">Hansschlegelia plantiphila</name>
    <dbReference type="NCBI Taxonomy" id="374655"/>
    <lineage>
        <taxon>Bacteria</taxon>
        <taxon>Pseudomonadati</taxon>
        <taxon>Pseudomonadota</taxon>
        <taxon>Alphaproteobacteria</taxon>
        <taxon>Hyphomicrobiales</taxon>
        <taxon>Methylopilaceae</taxon>
        <taxon>Hansschlegelia</taxon>
    </lineage>
</organism>
<reference evidence="6" key="1">
    <citation type="journal article" date="2014" name="Int. J. Syst. Evol. Microbiol.">
        <title>Complete genome sequence of Corynebacterium casei LMG S-19264T (=DSM 44701T), isolated from a smear-ripened cheese.</title>
        <authorList>
            <consortium name="US DOE Joint Genome Institute (JGI-PGF)"/>
            <person name="Walter F."/>
            <person name="Albersmeier A."/>
            <person name="Kalinowski J."/>
            <person name="Ruckert C."/>
        </authorList>
    </citation>
    <scope>NUCLEOTIDE SEQUENCE</scope>
    <source>
        <strain evidence="6">VKM B-2347</strain>
    </source>
</reference>
<dbReference type="Pfam" id="PF20256">
    <property type="entry name" value="MoCoBD_2"/>
    <property type="match status" value="1"/>
</dbReference>
<dbReference type="InterPro" id="IPR002888">
    <property type="entry name" value="2Fe-2S-bd"/>
</dbReference>
<dbReference type="PANTHER" id="PTHR11908:SF157">
    <property type="entry name" value="XANTHINE DEHYDROGENASE SUBUNIT D-RELATED"/>
    <property type="match status" value="1"/>
</dbReference>
<dbReference type="InterPro" id="IPR036010">
    <property type="entry name" value="2Fe-2S_ferredoxin-like_sf"/>
</dbReference>
<dbReference type="Pfam" id="PF00111">
    <property type="entry name" value="Fer2"/>
    <property type="match status" value="1"/>
</dbReference>
<dbReference type="InterPro" id="IPR036856">
    <property type="entry name" value="Ald_Oxase/Xan_DH_a/b_sf"/>
</dbReference>
<dbReference type="SUPFAM" id="SSF54292">
    <property type="entry name" value="2Fe-2S ferredoxin-like"/>
    <property type="match status" value="1"/>
</dbReference>
<feature type="domain" description="2Fe-2S ferredoxin-type" evidence="5">
    <location>
        <begin position="1"/>
        <end position="74"/>
    </location>
</feature>
<dbReference type="SMART" id="SM01008">
    <property type="entry name" value="Ald_Xan_dh_C"/>
    <property type="match status" value="1"/>
</dbReference>
<evidence type="ECO:0000313" key="6">
    <source>
        <dbReference type="EMBL" id="GLK66762.1"/>
    </source>
</evidence>
<dbReference type="InterPro" id="IPR008274">
    <property type="entry name" value="AldOxase/xan_DH_MoCoBD1"/>
</dbReference>
<evidence type="ECO:0000259" key="5">
    <source>
        <dbReference type="PROSITE" id="PS51085"/>
    </source>
</evidence>
<comment type="caution">
    <text evidence="6">The sequence shown here is derived from an EMBL/GenBank/DDBJ whole genome shotgun (WGS) entry which is preliminary data.</text>
</comment>
<dbReference type="Gene3D" id="1.10.150.120">
    <property type="entry name" value="[2Fe-2S]-binding domain"/>
    <property type="match status" value="1"/>
</dbReference>
<dbReference type="InterPro" id="IPR000674">
    <property type="entry name" value="Ald_Oxase/Xan_DH_a/b"/>
</dbReference>
<dbReference type="PANTHER" id="PTHR11908">
    <property type="entry name" value="XANTHINE DEHYDROGENASE"/>
    <property type="match status" value="1"/>
</dbReference>
<keyword evidence="7" id="KW-1185">Reference proteome</keyword>
<dbReference type="Gene3D" id="3.10.20.30">
    <property type="match status" value="1"/>
</dbReference>
<comment type="similarity">
    <text evidence="1">Belongs to the xanthine dehydrogenase family.</text>
</comment>
<dbReference type="SUPFAM" id="SSF54665">
    <property type="entry name" value="CO dehydrogenase molybdoprotein N-domain-like"/>
    <property type="match status" value="1"/>
</dbReference>
<dbReference type="InterPro" id="IPR046867">
    <property type="entry name" value="AldOxase/xan_DH_MoCoBD2"/>
</dbReference>
<evidence type="ECO:0000256" key="3">
    <source>
        <dbReference type="ARBA" id="ARBA00023002"/>
    </source>
</evidence>
<evidence type="ECO:0000256" key="2">
    <source>
        <dbReference type="ARBA" id="ARBA00022723"/>
    </source>
</evidence>
<evidence type="ECO:0000256" key="1">
    <source>
        <dbReference type="ARBA" id="ARBA00006849"/>
    </source>
</evidence>
<dbReference type="Pfam" id="PF01315">
    <property type="entry name" value="Ald_Xan_dh_C"/>
    <property type="match status" value="1"/>
</dbReference>
<dbReference type="Pfam" id="PF01799">
    <property type="entry name" value="Fer2_2"/>
    <property type="match status" value="1"/>
</dbReference>
<dbReference type="EMBL" id="BSFI01000002">
    <property type="protein sequence ID" value="GLK66762.1"/>
    <property type="molecule type" value="Genomic_DNA"/>
</dbReference>
<dbReference type="Pfam" id="PF02738">
    <property type="entry name" value="MoCoBD_1"/>
    <property type="match status" value="1"/>
</dbReference>
<reference evidence="6" key="2">
    <citation type="submission" date="2023-01" db="EMBL/GenBank/DDBJ databases">
        <authorList>
            <person name="Sun Q."/>
            <person name="Evtushenko L."/>
        </authorList>
    </citation>
    <scope>NUCLEOTIDE SEQUENCE</scope>
    <source>
        <strain evidence="6">VKM B-2347</strain>
    </source>
</reference>
<keyword evidence="3" id="KW-0560">Oxidoreductase</keyword>
<dbReference type="Gene3D" id="3.30.365.10">
    <property type="entry name" value="Aldehyde oxidase/xanthine dehydrogenase, molybdopterin binding domain"/>
    <property type="match status" value="4"/>
</dbReference>
<dbReference type="Gene3D" id="3.90.1170.50">
    <property type="entry name" value="Aldehyde oxidase/xanthine dehydrogenase, a/b hammerhead"/>
    <property type="match status" value="1"/>
</dbReference>
<evidence type="ECO:0000313" key="7">
    <source>
        <dbReference type="Proteomes" id="UP001143372"/>
    </source>
</evidence>
<proteinExistence type="inferred from homology"/>
<dbReference type="InterPro" id="IPR016208">
    <property type="entry name" value="Ald_Oxase/xanthine_DH-like"/>
</dbReference>
<keyword evidence="2" id="KW-0479">Metal-binding</keyword>
<dbReference type="PROSITE" id="PS00197">
    <property type="entry name" value="2FE2S_FER_1"/>
    <property type="match status" value="1"/>
</dbReference>
<dbReference type="GO" id="GO:0051537">
    <property type="term" value="F:2 iron, 2 sulfur cluster binding"/>
    <property type="evidence" value="ECO:0007669"/>
    <property type="project" value="InterPro"/>
</dbReference>
<dbReference type="InterPro" id="IPR006058">
    <property type="entry name" value="2Fe2S_fd_BS"/>
</dbReference>
<dbReference type="AlphaFoldDB" id="A0A9W6MUB0"/>
<dbReference type="CDD" id="cd00207">
    <property type="entry name" value="fer2"/>
    <property type="match status" value="1"/>
</dbReference>
<dbReference type="RefSeq" id="WP_271167023.1">
    <property type="nucleotide sequence ID" value="NZ_BSFI01000002.1"/>
</dbReference>
<keyword evidence="4" id="KW-0408">Iron</keyword>
<dbReference type="InterPro" id="IPR036884">
    <property type="entry name" value="2Fe-2S-bd_dom_sf"/>
</dbReference>
<dbReference type="SUPFAM" id="SSF56003">
    <property type="entry name" value="Molybdenum cofactor-binding domain"/>
    <property type="match status" value="1"/>
</dbReference>
<dbReference type="InterPro" id="IPR037165">
    <property type="entry name" value="AldOxase/xan_DH_Mopterin-bd_sf"/>
</dbReference>
<gene>
    <name evidence="6" type="ORF">GCM10008179_04000</name>
</gene>